<accession>A0A0U3QV59</accession>
<gene>
    <name evidence="6" type="ORF">AU252_05945</name>
</gene>
<name>A0A0U3QV59_9MICC</name>
<dbReference type="PANTHER" id="PTHR42840">
    <property type="entry name" value="NAD(P)-BINDING ROSSMANN-FOLD SUPERFAMILY PROTEIN-RELATED"/>
    <property type="match status" value="1"/>
</dbReference>
<dbReference type="AlphaFoldDB" id="A0A0U3QV59"/>
<dbReference type="EMBL" id="CP013747">
    <property type="protein sequence ID" value="ALV40764.1"/>
    <property type="molecule type" value="Genomic_DNA"/>
</dbReference>
<evidence type="ECO:0000313" key="7">
    <source>
        <dbReference type="Proteomes" id="UP000065151"/>
    </source>
</evidence>
<feature type="domain" description="GFO/IDH/MocA-like oxidoreductase" evidence="5">
    <location>
        <begin position="134"/>
        <end position="248"/>
    </location>
</feature>
<dbReference type="InterPro" id="IPR000683">
    <property type="entry name" value="Gfo/Idh/MocA-like_OxRdtase_N"/>
</dbReference>
<dbReference type="Gene3D" id="3.40.50.720">
    <property type="entry name" value="NAD(P)-binding Rossmann-like Domain"/>
    <property type="match status" value="1"/>
</dbReference>
<comment type="similarity">
    <text evidence="1">Belongs to the Gfo/Idh/MocA family.</text>
</comment>
<dbReference type="SUPFAM" id="SSF55347">
    <property type="entry name" value="Glyceraldehyde-3-phosphate dehydrogenase-like, C-terminal domain"/>
    <property type="match status" value="1"/>
</dbReference>
<dbReference type="Gene3D" id="3.30.360.10">
    <property type="entry name" value="Dihydrodipicolinate Reductase, domain 2"/>
    <property type="match status" value="1"/>
</dbReference>
<keyword evidence="2" id="KW-0560">Oxidoreductase</keyword>
<keyword evidence="3" id="KW-0520">NAD</keyword>
<dbReference type="InterPro" id="IPR036291">
    <property type="entry name" value="NAD(P)-bd_dom_sf"/>
</dbReference>
<evidence type="ECO:0000256" key="2">
    <source>
        <dbReference type="ARBA" id="ARBA00023002"/>
    </source>
</evidence>
<protein>
    <submittedName>
        <fullName evidence="6">Inositol 2-dehydrogenase</fullName>
    </submittedName>
</protein>
<dbReference type="PANTHER" id="PTHR42840:SF3">
    <property type="entry name" value="BINDING ROSSMANN FOLD OXIDOREDUCTASE, PUTATIVE (AFU_ORTHOLOGUE AFUA_2G10240)-RELATED"/>
    <property type="match status" value="1"/>
</dbReference>
<feature type="domain" description="Gfo/Idh/MocA-like oxidoreductase N-terminal" evidence="4">
    <location>
        <begin position="3"/>
        <end position="109"/>
    </location>
</feature>
<evidence type="ECO:0000259" key="4">
    <source>
        <dbReference type="Pfam" id="PF01408"/>
    </source>
</evidence>
<dbReference type="Proteomes" id="UP000065151">
    <property type="component" value="Chromosome"/>
</dbReference>
<proteinExistence type="inferred from homology"/>
<organism evidence="6">
    <name type="scientific">Pseudarthrobacter sulfonivorans</name>
    <dbReference type="NCBI Taxonomy" id="121292"/>
    <lineage>
        <taxon>Bacteria</taxon>
        <taxon>Bacillati</taxon>
        <taxon>Actinomycetota</taxon>
        <taxon>Actinomycetes</taxon>
        <taxon>Micrococcales</taxon>
        <taxon>Micrococcaceae</taxon>
        <taxon>Pseudarthrobacter</taxon>
    </lineage>
</organism>
<dbReference type="GO" id="GO:0000166">
    <property type="term" value="F:nucleotide binding"/>
    <property type="evidence" value="ECO:0007669"/>
    <property type="project" value="InterPro"/>
</dbReference>
<dbReference type="SUPFAM" id="SSF51735">
    <property type="entry name" value="NAD(P)-binding Rossmann-fold domains"/>
    <property type="match status" value="1"/>
</dbReference>
<evidence type="ECO:0000256" key="1">
    <source>
        <dbReference type="ARBA" id="ARBA00010928"/>
    </source>
</evidence>
<sequence length="332" mass="34731">MPIRVGVIGAGIMGADHIRNLATTIGGAEVTFVADLDAGRAAAAAPPAARITTDPSELINSSEVDAVVVSSHDSTHAGLVLECFEAMTPVLCEKPLAPTLLESLEVVAADADIVAATGASLLSLGFMRRFDPGYMALRQSVQDRTQGEPLVVHCTSRNAGAGTGTTSESAITNSAIHELDIIPWLLDSPITEVSWQAGRSSRHAEGGLQDPAFMMLRTADGTLTTLELFLNAQYGYTTSCEVVSELGTTGLKESALLGVQQAGLSRTGIPADWRPRFADAYRLQLQAWISALAKGEQPPLAGAQDGLNASLVAQAMIQSLHGDGAYTKVSYS</sequence>
<dbReference type="Pfam" id="PF22725">
    <property type="entry name" value="GFO_IDH_MocA_C3"/>
    <property type="match status" value="1"/>
</dbReference>
<dbReference type="GO" id="GO:0016491">
    <property type="term" value="F:oxidoreductase activity"/>
    <property type="evidence" value="ECO:0007669"/>
    <property type="project" value="UniProtKB-KW"/>
</dbReference>
<dbReference type="STRING" id="121292.AU252_05945"/>
<reference evidence="6 7" key="1">
    <citation type="submission" date="2015-12" db="EMBL/GenBank/DDBJ databases">
        <authorList>
            <person name="Shamseldin A."/>
            <person name="Moawad H."/>
            <person name="Abd El-Rahim W.M."/>
            <person name="Sadowsky M.J."/>
        </authorList>
    </citation>
    <scope>NUCLEOTIDE SEQUENCE [LARGE SCALE GENOMIC DNA]</scope>
    <source>
        <strain evidence="6 7">Ar51</strain>
    </source>
</reference>
<dbReference type="KEGG" id="psul:AU252_05945"/>
<dbReference type="RefSeq" id="WP_058929932.1">
    <property type="nucleotide sequence ID" value="NZ_CP013747.1"/>
</dbReference>
<dbReference type="InterPro" id="IPR055170">
    <property type="entry name" value="GFO_IDH_MocA-like_dom"/>
</dbReference>
<evidence type="ECO:0000259" key="5">
    <source>
        <dbReference type="Pfam" id="PF22725"/>
    </source>
</evidence>
<dbReference type="Pfam" id="PF01408">
    <property type="entry name" value="GFO_IDH_MocA"/>
    <property type="match status" value="1"/>
</dbReference>
<evidence type="ECO:0000256" key="3">
    <source>
        <dbReference type="ARBA" id="ARBA00023027"/>
    </source>
</evidence>
<evidence type="ECO:0000313" key="6">
    <source>
        <dbReference type="EMBL" id="ALV40764.1"/>
    </source>
</evidence>